<organism evidence="8 9">
    <name type="scientific">Paenibacillus thailandensis</name>
    <dbReference type="NCBI Taxonomy" id="393250"/>
    <lineage>
        <taxon>Bacteria</taxon>
        <taxon>Bacillati</taxon>
        <taxon>Bacillota</taxon>
        <taxon>Bacilli</taxon>
        <taxon>Bacillales</taxon>
        <taxon>Paenibacillaceae</taxon>
        <taxon>Paenibacillus</taxon>
    </lineage>
</organism>
<dbReference type="InterPro" id="IPR009051">
    <property type="entry name" value="Helical_ferredxn"/>
</dbReference>
<keyword evidence="4" id="KW-0408">Iron</keyword>
<dbReference type="RefSeq" id="WP_379276185.1">
    <property type="nucleotide sequence ID" value="NZ_JBHUGT010000023.1"/>
</dbReference>
<dbReference type="Gene3D" id="1.20.950.20">
    <property type="entry name" value="Transmembrane di-heme cytochromes, Chain C"/>
    <property type="match status" value="1"/>
</dbReference>
<keyword evidence="9" id="KW-1185">Reference proteome</keyword>
<feature type="transmembrane region" description="Helical" evidence="6">
    <location>
        <begin position="12"/>
        <end position="35"/>
    </location>
</feature>
<gene>
    <name evidence="8" type="ORF">ACFSW5_17885</name>
</gene>
<dbReference type="Gene3D" id="1.10.1060.10">
    <property type="entry name" value="Alpha-helical ferredoxin"/>
    <property type="match status" value="2"/>
</dbReference>
<keyword evidence="3" id="KW-0560">Oxidoreductase</keyword>
<evidence type="ECO:0000256" key="1">
    <source>
        <dbReference type="ARBA" id="ARBA00022485"/>
    </source>
</evidence>
<keyword evidence="2" id="KW-0479">Metal-binding</keyword>
<dbReference type="InterPro" id="IPR051460">
    <property type="entry name" value="HdrC_iron-sulfur_subunit"/>
</dbReference>
<dbReference type="InterPro" id="IPR004017">
    <property type="entry name" value="Cys_rich_dom"/>
</dbReference>
<evidence type="ECO:0000256" key="4">
    <source>
        <dbReference type="ARBA" id="ARBA00023004"/>
    </source>
</evidence>
<dbReference type="PROSITE" id="PS51379">
    <property type="entry name" value="4FE4S_FER_2"/>
    <property type="match status" value="2"/>
</dbReference>
<evidence type="ECO:0000256" key="3">
    <source>
        <dbReference type="ARBA" id="ARBA00023002"/>
    </source>
</evidence>
<dbReference type="PANTHER" id="PTHR43255:SF1">
    <property type="entry name" value="IRON-SULFUR-BINDING OXIDOREDUCTASE FADF-RELATED"/>
    <property type="match status" value="1"/>
</dbReference>
<dbReference type="SUPFAM" id="SSF103501">
    <property type="entry name" value="Respiratory nitrate reductase 1 gamma chain"/>
    <property type="match status" value="1"/>
</dbReference>
<keyword evidence="1" id="KW-0004">4Fe-4S</keyword>
<keyword evidence="5" id="KW-0411">Iron-sulfur</keyword>
<dbReference type="SUPFAM" id="SSF46548">
    <property type="entry name" value="alpha-helical ferredoxin"/>
    <property type="match status" value="1"/>
</dbReference>
<feature type="domain" description="4Fe-4S ferredoxin-type" evidence="7">
    <location>
        <begin position="412"/>
        <end position="443"/>
    </location>
</feature>
<feature type="domain" description="4Fe-4S ferredoxin-type" evidence="7">
    <location>
        <begin position="289"/>
        <end position="319"/>
    </location>
</feature>
<keyword evidence="6" id="KW-0812">Transmembrane</keyword>
<feature type="transmembrane region" description="Helical" evidence="6">
    <location>
        <begin position="159"/>
        <end position="177"/>
    </location>
</feature>
<proteinExistence type="predicted"/>
<evidence type="ECO:0000256" key="5">
    <source>
        <dbReference type="ARBA" id="ARBA00023014"/>
    </source>
</evidence>
<dbReference type="InterPro" id="IPR017896">
    <property type="entry name" value="4Fe4S_Fe-S-bd"/>
</dbReference>
<evidence type="ECO:0000256" key="6">
    <source>
        <dbReference type="SAM" id="Phobius"/>
    </source>
</evidence>
<dbReference type="EMBL" id="JBHUMY010000023">
    <property type="protein sequence ID" value="MFD2662130.1"/>
    <property type="molecule type" value="Genomic_DNA"/>
</dbReference>
<evidence type="ECO:0000256" key="2">
    <source>
        <dbReference type="ARBA" id="ARBA00022723"/>
    </source>
</evidence>
<dbReference type="PROSITE" id="PS00198">
    <property type="entry name" value="4FE4S_FER_1"/>
    <property type="match status" value="1"/>
</dbReference>
<evidence type="ECO:0000259" key="7">
    <source>
        <dbReference type="PROSITE" id="PS51379"/>
    </source>
</evidence>
<accession>A0ABW5R0Z1</accession>
<sequence>MASWSEAGQLLVWGRWLLFAAATAAAVAMFAAVVLRRAGYIRLGRHFDWSWRRPRRKHERKRRHGLAAQMFGHRKLLNDFRSGLMHLVFFYGFIVLQFGAVDIVWKKLTGNPIPYPYYGLFAWSQEMTASLVLIAILYAAYRRYGEQLERLKRGWKPSLVVWFIGLLMLSVLLTMTFERLSHGPSSGAQPVAAAYAPVSAPAAELLLQLGMKAGGALAAVCYELAWWLHLAVLLAFLVYVPQSKHFHLITAPVNLWYRRSEPFGKLAPVDLEDEEAESFGVGKVEHFTQKQLLDLYACVECGRCTNVCPASGTGKLLSPMHLIVKLRDHLTEKGAAVTSASPWLPASLWRKENFAAAHRMVTGEADWTDGGNRHADGGEGGEPTSIAWTMAEQAAGWTKSVGVRAEQLELIGDVITEEELWACTTCRNCEDQCPVGNEHVDKIVDMRRYLVLTEGRLPSEGQRALQNIERQGNPWGLPRAERAGWIGDCEQRTGIRVPTMQELKKKGIQPEVLLWAGSMGAYDLRSRKVLYDVVRLLDKAGVAFGTLGAEERNSGDTARRIGNELLFQELCRENIRTIHKYGIRRIVTICPHTYNVFKNEYPDFGLPPEVKVEHHTELLASLLEQGKLTPVFPRRERVAFHDSCYLGRYNGEYEAPRAVARAIPGVRLAEPERSRDKGMCCGAGGGMMWMEERQGKRVNVARVEQALAVRPTVIGSACPYCLTMMEDGLKAKQAGGVAARDVAELLAASVFGDGDNAPGEGDAHGKMG</sequence>
<dbReference type="PANTHER" id="PTHR43255">
    <property type="entry name" value="IRON-SULFUR-BINDING OXIDOREDUCTASE FADF-RELATED-RELATED"/>
    <property type="match status" value="1"/>
</dbReference>
<comment type="caution">
    <text evidence="8">The sequence shown here is derived from an EMBL/GenBank/DDBJ whole genome shotgun (WGS) entry which is preliminary data.</text>
</comment>
<evidence type="ECO:0000313" key="8">
    <source>
        <dbReference type="EMBL" id="MFD2662130.1"/>
    </source>
</evidence>
<dbReference type="InterPro" id="IPR017900">
    <property type="entry name" value="4Fe4S_Fe_S_CS"/>
</dbReference>
<dbReference type="Proteomes" id="UP001597493">
    <property type="component" value="Unassembled WGS sequence"/>
</dbReference>
<protein>
    <submittedName>
        <fullName evidence="8">(Fe-S)-binding protein</fullName>
    </submittedName>
</protein>
<feature type="transmembrane region" description="Helical" evidence="6">
    <location>
        <begin position="216"/>
        <end position="240"/>
    </location>
</feature>
<feature type="transmembrane region" description="Helical" evidence="6">
    <location>
        <begin position="117"/>
        <end position="138"/>
    </location>
</feature>
<evidence type="ECO:0000313" key="9">
    <source>
        <dbReference type="Proteomes" id="UP001597493"/>
    </source>
</evidence>
<dbReference type="Pfam" id="PF02754">
    <property type="entry name" value="CCG"/>
    <property type="match status" value="2"/>
</dbReference>
<name>A0ABW5R0Z1_9BACL</name>
<feature type="transmembrane region" description="Helical" evidence="6">
    <location>
        <begin position="84"/>
        <end position="105"/>
    </location>
</feature>
<reference evidence="9" key="1">
    <citation type="journal article" date="2019" name="Int. J. Syst. Evol. Microbiol.">
        <title>The Global Catalogue of Microorganisms (GCM) 10K type strain sequencing project: providing services to taxonomists for standard genome sequencing and annotation.</title>
        <authorList>
            <consortium name="The Broad Institute Genomics Platform"/>
            <consortium name="The Broad Institute Genome Sequencing Center for Infectious Disease"/>
            <person name="Wu L."/>
            <person name="Ma J."/>
        </authorList>
    </citation>
    <scope>NUCLEOTIDE SEQUENCE [LARGE SCALE GENOMIC DNA]</scope>
    <source>
        <strain evidence="9">TISTR 1827</strain>
    </source>
</reference>
<keyword evidence="6" id="KW-1133">Transmembrane helix</keyword>
<keyword evidence="6" id="KW-0472">Membrane</keyword>
<dbReference type="InterPro" id="IPR036197">
    <property type="entry name" value="NarG-like_sf"/>
</dbReference>